<accession>A0A3D8W2L3</accession>
<evidence type="ECO:0000313" key="2">
    <source>
        <dbReference type="EMBL" id="RDY82761.1"/>
    </source>
</evidence>
<evidence type="ECO:0000256" key="1">
    <source>
        <dbReference type="SAM" id="Phobius"/>
    </source>
</evidence>
<name>A0A3D8W2L3_STRAG</name>
<reference evidence="2 3" key="1">
    <citation type="journal article" date="2018" name="Emerg. Microbes Infect.">
        <title>Phenotypic and molecular analysis of nontypeable Group B streptococci: identification of cps2a and hybrid cps2a/cps5 Group B streptococcal capsule gene clusters.</title>
        <authorList>
            <person name="Alhhazmi A."/>
            <person name="Tyrrell G.J."/>
        </authorList>
    </citation>
    <scope>NUCLEOTIDE SEQUENCE [LARGE SCALE GENOMIC DNA]</scope>
    <source>
        <strain evidence="2 3">PLGBS17</strain>
    </source>
</reference>
<sequence>MLGHWVISLLSIGLEWSWSIWIGINLIMMILLSYVLTKTEPISNYQESSSNLKKWLFAIGAFSVLFCWALLVKTFFPIRQNQEGLIADMNQVNHYFRVVLLLTICLIAPI</sequence>
<keyword evidence="1" id="KW-1133">Transmembrane helix</keyword>
<organism evidence="2 3">
    <name type="scientific">Streptococcus agalactiae</name>
    <dbReference type="NCBI Taxonomy" id="1311"/>
    <lineage>
        <taxon>Bacteria</taxon>
        <taxon>Bacillati</taxon>
        <taxon>Bacillota</taxon>
        <taxon>Bacilli</taxon>
        <taxon>Lactobacillales</taxon>
        <taxon>Streptococcaceae</taxon>
        <taxon>Streptococcus</taxon>
    </lineage>
</organism>
<dbReference type="EMBL" id="QHGZ01000132">
    <property type="protein sequence ID" value="RDY82761.1"/>
    <property type="molecule type" value="Genomic_DNA"/>
</dbReference>
<protein>
    <submittedName>
        <fullName evidence="2">Uncharacterized protein</fullName>
    </submittedName>
</protein>
<dbReference type="Proteomes" id="UP000256718">
    <property type="component" value="Unassembled WGS sequence"/>
</dbReference>
<comment type="caution">
    <text evidence="2">The sequence shown here is derived from an EMBL/GenBank/DDBJ whole genome shotgun (WGS) entry which is preliminary data.</text>
</comment>
<keyword evidence="1" id="KW-0472">Membrane</keyword>
<feature type="transmembrane region" description="Helical" evidence="1">
    <location>
        <begin position="16"/>
        <end position="35"/>
    </location>
</feature>
<feature type="transmembrane region" description="Helical" evidence="1">
    <location>
        <begin position="55"/>
        <end position="72"/>
    </location>
</feature>
<dbReference type="AlphaFoldDB" id="A0A3D8W2L3"/>
<keyword evidence="1" id="KW-0812">Transmembrane</keyword>
<evidence type="ECO:0000313" key="3">
    <source>
        <dbReference type="Proteomes" id="UP000256718"/>
    </source>
</evidence>
<proteinExistence type="predicted"/>
<gene>
    <name evidence="2" type="ORF">C4618_05080</name>
</gene>